<dbReference type="GO" id="GO:0003955">
    <property type="term" value="F:NAD(P)H dehydrogenase (quinone) activity"/>
    <property type="evidence" value="ECO:0007669"/>
    <property type="project" value="TreeGrafter"/>
</dbReference>
<dbReference type="EMBL" id="CP002000">
    <property type="protein sequence ID" value="ADJ47918.1"/>
    <property type="molecule type" value="Genomic_DNA"/>
</dbReference>
<evidence type="ECO:0000256" key="3">
    <source>
        <dbReference type="ARBA" id="ARBA00022630"/>
    </source>
</evidence>
<name>A0A0H3DCZ1_AMYMU</name>
<dbReference type="PRINTS" id="PR00368">
    <property type="entry name" value="FADPNR"/>
</dbReference>
<keyword evidence="3" id="KW-0285">Flavoprotein</keyword>
<sequence>MTRNTQVVVIGGGYAGVMAANRLMLRDDVTVTLVNPRPDFVHRVRLHQLVGGSDDAVVAYQDVLAERVRLVVGIVTRIDAAERSVTLAAGGTLGYDYLIYAVGSGSSEPSVPGAAEFAHPISTLEDAQRLRPILDAAPATAAVTVVGAGPTGIETAAELAEQGRRVTLVCGGVLGPYLHTRGRRSVAKRLAKLGVTVIDGSHAKVTAMTRDAVRLADGRELPSEVTVWTAGFGVPDLAVRSGLSVDAVGRLLTDETLTSVDDARIVAAGDSAAPSGLPLRMSCLNAMPLGARAADTVLSRLAGEQPENLRQSSYAQCISLGRSAGIYQFANRSDVAVWLHIDDGMGAWIKEFVCKGIPKHLAAEAHKPGSFKLHRLPGGAAKRLQLLRANHAEAPAAADRAV</sequence>
<evidence type="ECO:0000313" key="8">
    <source>
        <dbReference type="Proteomes" id="UP000000328"/>
    </source>
</evidence>
<dbReference type="SUPFAM" id="SSF51905">
    <property type="entry name" value="FAD/NAD(P)-binding domain"/>
    <property type="match status" value="1"/>
</dbReference>
<evidence type="ECO:0000256" key="1">
    <source>
        <dbReference type="ARBA" id="ARBA00001974"/>
    </source>
</evidence>
<evidence type="ECO:0000259" key="6">
    <source>
        <dbReference type="Pfam" id="PF07992"/>
    </source>
</evidence>
<dbReference type="RefSeq" id="WP_013227969.1">
    <property type="nucleotide sequence ID" value="NC_014318.1"/>
</dbReference>
<dbReference type="Gene3D" id="3.50.50.100">
    <property type="match status" value="1"/>
</dbReference>
<dbReference type="KEGG" id="amd:AMED_6183"/>
<proteinExistence type="inferred from homology"/>
<dbReference type="PATRIC" id="fig|749927.5.peg.6429"/>
<evidence type="ECO:0000313" key="7">
    <source>
        <dbReference type="EMBL" id="ADJ47918.1"/>
    </source>
</evidence>
<gene>
    <name evidence="7" type="primary">ndh</name>
    <name evidence="7" type="ordered locus">AMED_6183</name>
</gene>
<dbReference type="OrthoDB" id="9784880at2"/>
<dbReference type="PANTHER" id="PTHR42913">
    <property type="entry name" value="APOPTOSIS-INDUCING FACTOR 1"/>
    <property type="match status" value="1"/>
</dbReference>
<dbReference type="InterPro" id="IPR036188">
    <property type="entry name" value="FAD/NAD-bd_sf"/>
</dbReference>
<dbReference type="InterPro" id="IPR023753">
    <property type="entry name" value="FAD/NAD-binding_dom"/>
</dbReference>
<reference evidence="7 8" key="1">
    <citation type="journal article" date="2010" name="Cell Res.">
        <title>Complete genome sequence of the rifamycin SV-producing Amycolatopsis mediterranei U32 revealed its genetic characteristics in phylogeny and metabolism.</title>
        <authorList>
            <person name="Zhao W."/>
            <person name="Zhong Y."/>
            <person name="Yuan H."/>
            <person name="Wang J."/>
            <person name="Zheng H."/>
            <person name="Wang Y."/>
            <person name="Cen X."/>
            <person name="Xu F."/>
            <person name="Bai J."/>
            <person name="Han X."/>
            <person name="Lu G."/>
            <person name="Zhu Y."/>
            <person name="Shao Z."/>
            <person name="Yan H."/>
            <person name="Li C."/>
            <person name="Peng N."/>
            <person name="Zhang Z."/>
            <person name="Zhang Y."/>
            <person name="Lin W."/>
            <person name="Fan Y."/>
            <person name="Qin Z."/>
            <person name="Hu Y."/>
            <person name="Zhu B."/>
            <person name="Wang S."/>
            <person name="Ding X."/>
            <person name="Zhao G.P."/>
        </authorList>
    </citation>
    <scope>NUCLEOTIDE SEQUENCE [LARGE SCALE GENOMIC DNA]</scope>
    <source>
        <strain evidence="8">U-32</strain>
    </source>
</reference>
<dbReference type="AlphaFoldDB" id="A0A0H3DCZ1"/>
<protein>
    <submittedName>
        <fullName evidence="7">NADH dehydrogenase</fullName>
    </submittedName>
</protein>
<accession>A0A0H3DCZ1</accession>
<evidence type="ECO:0000256" key="2">
    <source>
        <dbReference type="ARBA" id="ARBA00005272"/>
    </source>
</evidence>
<dbReference type="Proteomes" id="UP000000328">
    <property type="component" value="Chromosome"/>
</dbReference>
<dbReference type="eggNOG" id="COG1252">
    <property type="taxonomic scope" value="Bacteria"/>
</dbReference>
<dbReference type="GeneID" id="92873844"/>
<comment type="similarity">
    <text evidence="2">Belongs to the NADH dehydrogenase family.</text>
</comment>
<keyword evidence="4" id="KW-0274">FAD</keyword>
<evidence type="ECO:0000256" key="5">
    <source>
        <dbReference type="ARBA" id="ARBA00023002"/>
    </source>
</evidence>
<evidence type="ECO:0000256" key="4">
    <source>
        <dbReference type="ARBA" id="ARBA00022827"/>
    </source>
</evidence>
<organism evidence="7 8">
    <name type="scientific">Amycolatopsis mediterranei (strain U-32)</name>
    <dbReference type="NCBI Taxonomy" id="749927"/>
    <lineage>
        <taxon>Bacteria</taxon>
        <taxon>Bacillati</taxon>
        <taxon>Actinomycetota</taxon>
        <taxon>Actinomycetes</taxon>
        <taxon>Pseudonocardiales</taxon>
        <taxon>Pseudonocardiaceae</taxon>
        <taxon>Amycolatopsis</taxon>
    </lineage>
</organism>
<dbReference type="HOGENOM" id="CLU_021377_8_1_11"/>
<feature type="domain" description="FAD/NAD(P)-binding" evidence="6">
    <location>
        <begin position="6"/>
        <end position="272"/>
    </location>
</feature>
<keyword evidence="5" id="KW-0560">Oxidoreductase</keyword>
<dbReference type="GO" id="GO:0019646">
    <property type="term" value="P:aerobic electron transport chain"/>
    <property type="evidence" value="ECO:0007669"/>
    <property type="project" value="TreeGrafter"/>
</dbReference>
<dbReference type="Pfam" id="PF07992">
    <property type="entry name" value="Pyr_redox_2"/>
    <property type="match status" value="1"/>
</dbReference>
<dbReference type="InterPro" id="IPR051169">
    <property type="entry name" value="NADH-Q_oxidoreductase"/>
</dbReference>
<dbReference type="PANTHER" id="PTHR42913:SF3">
    <property type="entry name" value="64 KDA MITOCHONDRIAL NADH DEHYDROGENASE (EUROFUNG)"/>
    <property type="match status" value="1"/>
</dbReference>
<comment type="cofactor">
    <cofactor evidence="1">
        <name>FAD</name>
        <dbReference type="ChEBI" id="CHEBI:57692"/>
    </cofactor>
</comment>